<evidence type="ECO:0000313" key="8">
    <source>
        <dbReference type="Proteomes" id="UP000501690"/>
    </source>
</evidence>
<dbReference type="PRINTS" id="PR00404">
    <property type="entry name" value="MADSDOMAIN"/>
</dbReference>
<dbReference type="SUPFAM" id="SSF55455">
    <property type="entry name" value="SRF-like"/>
    <property type="match status" value="2"/>
</dbReference>
<proteinExistence type="predicted"/>
<dbReference type="Gene3D" id="3.40.1810.10">
    <property type="entry name" value="Transcription factor, MADS-box"/>
    <property type="match status" value="2"/>
</dbReference>
<evidence type="ECO:0000256" key="1">
    <source>
        <dbReference type="ARBA" id="ARBA00004123"/>
    </source>
</evidence>
<keyword evidence="8" id="KW-1185">Reference proteome</keyword>
<accession>A0A4D6LWL4</accession>
<reference evidence="7 8" key="1">
    <citation type="submission" date="2019-04" db="EMBL/GenBank/DDBJ databases">
        <title>An improved genome assembly and genetic linkage map for asparagus bean, Vigna unguiculata ssp. sesquipedialis.</title>
        <authorList>
            <person name="Xia Q."/>
            <person name="Zhang R."/>
            <person name="Dong Y."/>
        </authorList>
    </citation>
    <scope>NUCLEOTIDE SEQUENCE [LARGE SCALE GENOMIC DNA]</scope>
    <source>
        <tissue evidence="7">Leaf</tissue>
    </source>
</reference>
<evidence type="ECO:0000256" key="3">
    <source>
        <dbReference type="ARBA" id="ARBA00023125"/>
    </source>
</evidence>
<dbReference type="InterPro" id="IPR002100">
    <property type="entry name" value="TF_MADSbox"/>
</dbReference>
<dbReference type="PANTHER" id="PTHR11945">
    <property type="entry name" value="MADS BOX PROTEIN"/>
    <property type="match status" value="1"/>
</dbReference>
<dbReference type="PROSITE" id="PS50066">
    <property type="entry name" value="MADS_BOX_2"/>
    <property type="match status" value="2"/>
</dbReference>
<comment type="subcellular location">
    <subcellularLocation>
        <location evidence="1">Nucleus</location>
    </subcellularLocation>
</comment>
<dbReference type="InterPro" id="IPR036879">
    <property type="entry name" value="TF_MADSbox_sf"/>
</dbReference>
<dbReference type="Proteomes" id="UP000501690">
    <property type="component" value="Linkage Group LG5"/>
</dbReference>
<dbReference type="GO" id="GO:0000981">
    <property type="term" value="F:DNA-binding transcription factor activity, RNA polymerase II-specific"/>
    <property type="evidence" value="ECO:0007669"/>
    <property type="project" value="TreeGrafter"/>
</dbReference>
<feature type="domain" description="MADS-box" evidence="6">
    <location>
        <begin position="1"/>
        <end position="61"/>
    </location>
</feature>
<protein>
    <submittedName>
        <fullName evidence="7">MADS-box transcription factor</fullName>
    </submittedName>
</protein>
<evidence type="ECO:0000259" key="6">
    <source>
        <dbReference type="PROSITE" id="PS50066"/>
    </source>
</evidence>
<evidence type="ECO:0000256" key="2">
    <source>
        <dbReference type="ARBA" id="ARBA00023015"/>
    </source>
</evidence>
<dbReference type="SMART" id="SM00432">
    <property type="entry name" value="MADS"/>
    <property type="match status" value="2"/>
</dbReference>
<dbReference type="AlphaFoldDB" id="A0A4D6LWL4"/>
<evidence type="ECO:0000256" key="5">
    <source>
        <dbReference type="ARBA" id="ARBA00023242"/>
    </source>
</evidence>
<sequence>MGRARVTLKQISSERCRKTTLARRKRGLMKKMWEFSKRCGGEQCLIVYDDDGDVEAVTSPQNPIEIHSMIQKYYETQLKNGRPHKTYGIQEFFENRKNMIEAEISKVHKEISSIKYPTWDPSFVNMEEDELRAFCAHVDAKIQACDEGIKLLKNKNVPNLMQNFDENSYLLRNMEEGGFSFVPNMPQENISQSQPLLQDFMELYDKNYEAVDVPLNSTNQLSFSISVSPLVLPFGFCQKMGRARVTLKQISSERCRKTTLARRKRGLMKKMWEFSKRCGGEQCLIVYDDDGDVEAVTSPQNPIEIHSMIQKYYETQLKNGRPHKTYGIQEFFENRKNMIEAEISKVHKEISSIKYPTWDPSFVNMEEDELRAFCAHVDAKIQACDEGIKLLKNKNVPNLMQNFDENSYLLRNMEEGGFSFVPNMPQENISQSQPLLQDFMELYDKNYEAVDVPLNSTNQLSELEFEELIWELSNCDSSYQPCDHHVGCSIQPHQSVLPTISAEHQNQHQEGASFHVLPQTNYYNMLF</sequence>
<dbReference type="GO" id="GO:0005634">
    <property type="term" value="C:nucleus"/>
    <property type="evidence" value="ECO:0007669"/>
    <property type="project" value="UniProtKB-SubCell"/>
</dbReference>
<name>A0A4D6LWL4_VIGUN</name>
<evidence type="ECO:0000256" key="4">
    <source>
        <dbReference type="ARBA" id="ARBA00023163"/>
    </source>
</evidence>
<keyword evidence="5" id="KW-0539">Nucleus</keyword>
<dbReference type="Pfam" id="PF00319">
    <property type="entry name" value="SRF-TF"/>
    <property type="match status" value="2"/>
</dbReference>
<dbReference type="PANTHER" id="PTHR11945:SF564">
    <property type="entry name" value="PROTEIN, PUTATIVE-RELATED"/>
    <property type="match status" value="1"/>
</dbReference>
<evidence type="ECO:0000313" key="7">
    <source>
        <dbReference type="EMBL" id="QCD93429.1"/>
    </source>
</evidence>
<keyword evidence="4" id="KW-0804">Transcription</keyword>
<keyword evidence="3" id="KW-0238">DNA-binding</keyword>
<gene>
    <name evidence="7" type="ORF">DEO72_LG5g1504</name>
</gene>
<dbReference type="GO" id="GO:0000978">
    <property type="term" value="F:RNA polymerase II cis-regulatory region sequence-specific DNA binding"/>
    <property type="evidence" value="ECO:0007669"/>
    <property type="project" value="TreeGrafter"/>
</dbReference>
<dbReference type="GO" id="GO:0046983">
    <property type="term" value="F:protein dimerization activity"/>
    <property type="evidence" value="ECO:0007669"/>
    <property type="project" value="InterPro"/>
</dbReference>
<keyword evidence="2" id="KW-0805">Transcription regulation</keyword>
<organism evidence="7 8">
    <name type="scientific">Vigna unguiculata</name>
    <name type="common">Cowpea</name>
    <dbReference type="NCBI Taxonomy" id="3917"/>
    <lineage>
        <taxon>Eukaryota</taxon>
        <taxon>Viridiplantae</taxon>
        <taxon>Streptophyta</taxon>
        <taxon>Embryophyta</taxon>
        <taxon>Tracheophyta</taxon>
        <taxon>Spermatophyta</taxon>
        <taxon>Magnoliopsida</taxon>
        <taxon>eudicotyledons</taxon>
        <taxon>Gunneridae</taxon>
        <taxon>Pentapetalae</taxon>
        <taxon>rosids</taxon>
        <taxon>fabids</taxon>
        <taxon>Fabales</taxon>
        <taxon>Fabaceae</taxon>
        <taxon>Papilionoideae</taxon>
        <taxon>50 kb inversion clade</taxon>
        <taxon>NPAAA clade</taxon>
        <taxon>indigoferoid/millettioid clade</taxon>
        <taxon>Phaseoleae</taxon>
        <taxon>Vigna</taxon>
    </lineage>
</organism>
<dbReference type="EMBL" id="CP039349">
    <property type="protein sequence ID" value="QCD93429.1"/>
    <property type="molecule type" value="Genomic_DNA"/>
</dbReference>
<feature type="domain" description="MADS-box" evidence="6">
    <location>
        <begin position="240"/>
        <end position="300"/>
    </location>
</feature>